<keyword evidence="4 8" id="KW-0547">Nucleotide-binding</keyword>
<evidence type="ECO:0000313" key="11">
    <source>
        <dbReference type="Proteomes" id="UP000194003"/>
    </source>
</evidence>
<feature type="domain" description="MobA-like NTP transferase" evidence="9">
    <location>
        <begin position="9"/>
        <end position="162"/>
    </location>
</feature>
<comment type="function">
    <text evidence="8">Transfers a GMP moiety from GTP to Mo-molybdopterin (Mo-MPT) cofactor (Moco or molybdenum cofactor) to form Mo-molybdopterin guanine dinucleotide (Mo-MGD) cofactor.</text>
</comment>
<dbReference type="OrthoDB" id="9788394at2"/>
<keyword evidence="3 8" id="KW-0479">Metal-binding</keyword>
<comment type="subcellular location">
    <subcellularLocation>
        <location evidence="8">Cytoplasm</location>
    </subcellularLocation>
</comment>
<dbReference type="AlphaFoldDB" id="A0A1Y2K8B4"/>
<keyword evidence="7 8" id="KW-0501">Molybdenum cofactor biosynthesis</keyword>
<name>A0A1Y2K8B4_9PROT</name>
<dbReference type="RefSeq" id="WP_085440882.1">
    <property type="nucleotide sequence ID" value="NZ_LVJN01000015.1"/>
</dbReference>
<feature type="binding site" evidence="8">
    <location>
        <position position="71"/>
    </location>
    <ligand>
        <name>GTP</name>
        <dbReference type="ChEBI" id="CHEBI:37565"/>
    </ligand>
</feature>
<dbReference type="Gene3D" id="3.90.550.10">
    <property type="entry name" value="Spore Coat Polysaccharide Biosynthesis Protein SpsA, Chain A"/>
    <property type="match status" value="1"/>
</dbReference>
<dbReference type="SUPFAM" id="SSF53448">
    <property type="entry name" value="Nucleotide-diphospho-sugar transferases"/>
    <property type="match status" value="1"/>
</dbReference>
<evidence type="ECO:0000256" key="3">
    <source>
        <dbReference type="ARBA" id="ARBA00022723"/>
    </source>
</evidence>
<keyword evidence="5 8" id="KW-0460">Magnesium</keyword>
<dbReference type="GO" id="GO:0005737">
    <property type="term" value="C:cytoplasm"/>
    <property type="evidence" value="ECO:0007669"/>
    <property type="project" value="UniProtKB-SubCell"/>
</dbReference>
<dbReference type="GO" id="GO:0046872">
    <property type="term" value="F:metal ion binding"/>
    <property type="evidence" value="ECO:0007669"/>
    <property type="project" value="UniProtKB-KW"/>
</dbReference>
<dbReference type="InterPro" id="IPR025877">
    <property type="entry name" value="MobA-like_NTP_Trfase"/>
</dbReference>
<dbReference type="InterPro" id="IPR029044">
    <property type="entry name" value="Nucleotide-diphossugar_trans"/>
</dbReference>
<comment type="domain">
    <text evidence="8">The N-terminal domain determines nucleotide recognition and specific binding, while the C-terminal domain determines the specific binding to the target protein.</text>
</comment>
<comment type="similarity">
    <text evidence="8">Belongs to the MobA family.</text>
</comment>
<evidence type="ECO:0000256" key="7">
    <source>
        <dbReference type="ARBA" id="ARBA00023150"/>
    </source>
</evidence>
<evidence type="ECO:0000256" key="5">
    <source>
        <dbReference type="ARBA" id="ARBA00022842"/>
    </source>
</evidence>
<evidence type="ECO:0000256" key="2">
    <source>
        <dbReference type="ARBA" id="ARBA00022679"/>
    </source>
</evidence>
<dbReference type="GO" id="GO:0005525">
    <property type="term" value="F:GTP binding"/>
    <property type="evidence" value="ECO:0007669"/>
    <property type="project" value="UniProtKB-UniRule"/>
</dbReference>
<dbReference type="PANTHER" id="PTHR19136:SF81">
    <property type="entry name" value="MOLYBDENUM COFACTOR GUANYLYLTRANSFERASE"/>
    <property type="match status" value="1"/>
</dbReference>
<keyword evidence="1 8" id="KW-0963">Cytoplasm</keyword>
<dbReference type="GO" id="GO:1902758">
    <property type="term" value="P:bis(molybdopterin guanine dinucleotide)molybdenum biosynthetic process"/>
    <property type="evidence" value="ECO:0007669"/>
    <property type="project" value="TreeGrafter"/>
</dbReference>
<comment type="cofactor">
    <cofactor evidence="8">
        <name>Mg(2+)</name>
        <dbReference type="ChEBI" id="CHEBI:18420"/>
    </cofactor>
</comment>
<dbReference type="Proteomes" id="UP000194003">
    <property type="component" value="Unassembled WGS sequence"/>
</dbReference>
<dbReference type="NCBIfam" id="TIGR02665">
    <property type="entry name" value="molyb_mobA"/>
    <property type="match status" value="1"/>
</dbReference>
<protein>
    <recommendedName>
        <fullName evidence="8">Molybdenum cofactor guanylyltransferase</fullName>
        <shortName evidence="8">MoCo guanylyltransferase</shortName>
        <ecNumber evidence="8">2.7.7.77</ecNumber>
    </recommendedName>
    <alternativeName>
        <fullName evidence="8">GTP:molybdopterin guanylyltransferase</fullName>
    </alternativeName>
    <alternativeName>
        <fullName evidence="8">Mo-MPT guanylyltransferase</fullName>
    </alternativeName>
    <alternativeName>
        <fullName evidence="8">Molybdopterin guanylyltransferase</fullName>
    </alternativeName>
    <alternativeName>
        <fullName evidence="8">Molybdopterin-guanine dinucleotide synthase</fullName>
        <shortName evidence="8">MGD synthase</shortName>
    </alternativeName>
</protein>
<dbReference type="STRING" id="1434232.MAIT1_00098"/>
<feature type="binding site" evidence="8">
    <location>
        <begin position="12"/>
        <end position="14"/>
    </location>
    <ligand>
        <name>GTP</name>
        <dbReference type="ChEBI" id="CHEBI:37565"/>
    </ligand>
</feature>
<feature type="binding site" evidence="8">
    <location>
        <position position="25"/>
    </location>
    <ligand>
        <name>GTP</name>
        <dbReference type="ChEBI" id="CHEBI:37565"/>
    </ligand>
</feature>
<evidence type="ECO:0000256" key="8">
    <source>
        <dbReference type="HAMAP-Rule" id="MF_00316"/>
    </source>
</evidence>
<feature type="binding site" evidence="8">
    <location>
        <position position="101"/>
    </location>
    <ligand>
        <name>GTP</name>
        <dbReference type="ChEBI" id="CHEBI:37565"/>
    </ligand>
</feature>
<dbReference type="InterPro" id="IPR013482">
    <property type="entry name" value="Molybde_CF_guanTrfase"/>
</dbReference>
<dbReference type="HAMAP" id="MF_00316">
    <property type="entry name" value="MobA"/>
    <property type="match status" value="1"/>
</dbReference>
<dbReference type="PANTHER" id="PTHR19136">
    <property type="entry name" value="MOLYBDENUM COFACTOR GUANYLYLTRANSFERASE"/>
    <property type="match status" value="1"/>
</dbReference>
<dbReference type="EC" id="2.7.7.77" evidence="8"/>
<keyword evidence="11" id="KW-1185">Reference proteome</keyword>
<accession>A0A1Y2K8B4</accession>
<proteinExistence type="inferred from homology"/>
<sequence>MADSATICAVVLAGGRGQRMGGRDKGLIPWRGKPLALHVLERLRGQSHSALISANRHTAEYARWGAPVVVDDGGPYGGALCGVLSALSHTPADWLLTAPCDAPLLPLDLAQRLLRARAESGALMAIAHDGTRPQPAFALIHRDLERPLQACLHSGEKRLNGWARQVNAAHADFSDCPAAFTNVNDPEQFAQLEQIADQL</sequence>
<comment type="caution">
    <text evidence="8">Lacks conserved residue(s) required for the propagation of feature annotation.</text>
</comment>
<comment type="catalytic activity">
    <reaction evidence="8">
        <text>Mo-molybdopterin + GTP + H(+) = Mo-molybdopterin guanine dinucleotide + diphosphate</text>
        <dbReference type="Rhea" id="RHEA:34243"/>
        <dbReference type="ChEBI" id="CHEBI:15378"/>
        <dbReference type="ChEBI" id="CHEBI:33019"/>
        <dbReference type="ChEBI" id="CHEBI:37565"/>
        <dbReference type="ChEBI" id="CHEBI:71302"/>
        <dbReference type="ChEBI" id="CHEBI:71310"/>
        <dbReference type="EC" id="2.7.7.77"/>
    </reaction>
</comment>
<organism evidence="10 11">
    <name type="scientific">Magnetofaba australis IT-1</name>
    <dbReference type="NCBI Taxonomy" id="1434232"/>
    <lineage>
        <taxon>Bacteria</taxon>
        <taxon>Pseudomonadati</taxon>
        <taxon>Pseudomonadota</taxon>
        <taxon>Magnetococcia</taxon>
        <taxon>Magnetococcales</taxon>
        <taxon>Magnetococcaceae</taxon>
        <taxon>Magnetofaba</taxon>
    </lineage>
</organism>
<keyword evidence="6 8" id="KW-0342">GTP-binding</keyword>
<evidence type="ECO:0000256" key="1">
    <source>
        <dbReference type="ARBA" id="ARBA00022490"/>
    </source>
</evidence>
<comment type="subunit">
    <text evidence="8">Monomer.</text>
</comment>
<evidence type="ECO:0000313" key="10">
    <source>
        <dbReference type="EMBL" id="OSM07000.1"/>
    </source>
</evidence>
<gene>
    <name evidence="8" type="primary">mobA</name>
    <name evidence="10" type="ORF">MAIT1_00098</name>
</gene>
<dbReference type="GO" id="GO:0061603">
    <property type="term" value="F:molybdenum cofactor guanylyltransferase activity"/>
    <property type="evidence" value="ECO:0007669"/>
    <property type="project" value="UniProtKB-EC"/>
</dbReference>
<dbReference type="EMBL" id="LVJN01000015">
    <property type="protein sequence ID" value="OSM07000.1"/>
    <property type="molecule type" value="Genomic_DNA"/>
</dbReference>
<dbReference type="Pfam" id="PF12804">
    <property type="entry name" value="NTP_transf_3"/>
    <property type="match status" value="1"/>
</dbReference>
<keyword evidence="2 8" id="KW-0808">Transferase</keyword>
<dbReference type="CDD" id="cd02503">
    <property type="entry name" value="MobA"/>
    <property type="match status" value="1"/>
</dbReference>
<comment type="caution">
    <text evidence="10">The sequence shown here is derived from an EMBL/GenBank/DDBJ whole genome shotgun (WGS) entry which is preliminary data.</text>
</comment>
<reference evidence="10 11" key="1">
    <citation type="journal article" date="2016" name="BMC Genomics">
        <title>Combined genomic and structural analyses of a cultured magnetotactic bacterium reveals its niche adaptation to a dynamic environment.</title>
        <authorList>
            <person name="Araujo A.C."/>
            <person name="Morillo V."/>
            <person name="Cypriano J."/>
            <person name="Teixeira L.C."/>
            <person name="Leao P."/>
            <person name="Lyra S."/>
            <person name="Almeida L.G."/>
            <person name="Bazylinski D.A."/>
            <person name="Vasconcellos A.T."/>
            <person name="Abreu F."/>
            <person name="Lins U."/>
        </authorList>
    </citation>
    <scope>NUCLEOTIDE SEQUENCE [LARGE SCALE GENOMIC DNA]</scope>
    <source>
        <strain evidence="10 11">IT-1</strain>
    </source>
</reference>
<feature type="binding site" evidence="8">
    <location>
        <position position="101"/>
    </location>
    <ligand>
        <name>Mg(2+)</name>
        <dbReference type="ChEBI" id="CHEBI:18420"/>
    </ligand>
</feature>
<evidence type="ECO:0000256" key="4">
    <source>
        <dbReference type="ARBA" id="ARBA00022741"/>
    </source>
</evidence>
<evidence type="ECO:0000259" key="9">
    <source>
        <dbReference type="Pfam" id="PF12804"/>
    </source>
</evidence>
<evidence type="ECO:0000256" key="6">
    <source>
        <dbReference type="ARBA" id="ARBA00023134"/>
    </source>
</evidence>